<dbReference type="Proteomes" id="UP000028058">
    <property type="component" value="Unassembled WGS sequence"/>
</dbReference>
<dbReference type="InterPro" id="IPR005153">
    <property type="entry name" value="MbtH-like_dom"/>
</dbReference>
<feature type="domain" description="MbtH-like" evidence="1">
    <location>
        <begin position="3"/>
        <end position="53"/>
    </location>
</feature>
<dbReference type="SMART" id="SM00923">
    <property type="entry name" value="MbtH"/>
    <property type="match status" value="1"/>
</dbReference>
<evidence type="ECO:0000313" key="2">
    <source>
        <dbReference type="EMBL" id="RKM95950.1"/>
    </source>
</evidence>
<dbReference type="EMBL" id="JNAD02000005">
    <property type="protein sequence ID" value="RKM95950.1"/>
    <property type="molecule type" value="Genomic_DNA"/>
</dbReference>
<dbReference type="AlphaFoldDB" id="A0A3S5IL85"/>
<organism evidence="2 3">
    <name type="scientific">Streptomyces xinghaiensis</name>
    <dbReference type="NCBI Taxonomy" id="1038928"/>
    <lineage>
        <taxon>Bacteria</taxon>
        <taxon>Bacillati</taxon>
        <taxon>Actinomycetota</taxon>
        <taxon>Actinomycetes</taxon>
        <taxon>Kitasatosporales</taxon>
        <taxon>Streptomycetaceae</taxon>
        <taxon>Streptomyces</taxon>
    </lineage>
</organism>
<proteinExistence type="predicted"/>
<dbReference type="InterPro" id="IPR037407">
    <property type="entry name" value="MLP_fam"/>
</dbReference>
<accession>A0A3S5IL85</accession>
<evidence type="ECO:0000313" key="3">
    <source>
        <dbReference type="Proteomes" id="UP000028058"/>
    </source>
</evidence>
<dbReference type="GO" id="GO:0005829">
    <property type="term" value="C:cytosol"/>
    <property type="evidence" value="ECO:0007669"/>
    <property type="project" value="TreeGrafter"/>
</dbReference>
<reference evidence="2 3" key="1">
    <citation type="journal article" date="2014" name="Genome Announc.">
        <title>Draft Genome Sequence of Streptomyces fradiae ATCC 19609, a Strain Highly Sensitive to Antibiotics.</title>
        <authorList>
            <person name="Bekker O.B."/>
            <person name="Klimina K.M."/>
            <person name="Vatlin A.A."/>
            <person name="Zakharevich N.V."/>
            <person name="Kasianov A.S."/>
            <person name="Danilenko V.N."/>
        </authorList>
    </citation>
    <scope>NUCLEOTIDE SEQUENCE [LARGE SCALE GENOMIC DNA]</scope>
    <source>
        <strain evidence="2 3">ATCC 19609</strain>
    </source>
</reference>
<dbReference type="Gene3D" id="3.90.820.10">
    <property type="entry name" value="Structural Genomics, Unknown Function 30-nov-00 1gh9 Mol_id"/>
    <property type="match status" value="1"/>
</dbReference>
<keyword evidence="3" id="KW-1185">Reference proteome</keyword>
<name>A0A3S5IL85_9ACTN</name>
<dbReference type="InterPro" id="IPR038020">
    <property type="entry name" value="MbtH-like_sf"/>
</dbReference>
<evidence type="ECO:0000259" key="1">
    <source>
        <dbReference type="SMART" id="SM00923"/>
    </source>
</evidence>
<dbReference type="RefSeq" id="WP_043464922.1">
    <property type="nucleotide sequence ID" value="NZ_CP134822.1"/>
</dbReference>
<comment type="caution">
    <text evidence="2">The sequence shown here is derived from an EMBL/GenBank/DDBJ whole genome shotgun (WGS) entry which is preliminary data.</text>
</comment>
<dbReference type="Pfam" id="PF03621">
    <property type="entry name" value="MbtH"/>
    <property type="match status" value="1"/>
</dbReference>
<dbReference type="GO" id="GO:0019290">
    <property type="term" value="P:siderophore biosynthetic process"/>
    <property type="evidence" value="ECO:0007669"/>
    <property type="project" value="TreeGrafter"/>
</dbReference>
<sequence>MTNPFEDNDGSYLVLVNEEKQHSLWPEFAPVPAGWRAVFGPESRDAALAHIEREWTDLRPASLVEAMAEANG</sequence>
<dbReference type="OrthoDB" id="7584480at2"/>
<gene>
    <name evidence="2" type="ORF">SFRA_013155</name>
</gene>
<dbReference type="PANTHER" id="PTHR38444">
    <property type="entry name" value="ENTEROBACTIN BIOSYNTHESIS PROTEIN YBDZ"/>
    <property type="match status" value="1"/>
</dbReference>
<dbReference type="PANTHER" id="PTHR38444:SF1">
    <property type="entry name" value="ENTEROBACTIN BIOSYNTHESIS PROTEIN YBDZ"/>
    <property type="match status" value="1"/>
</dbReference>
<dbReference type="SUPFAM" id="SSF160582">
    <property type="entry name" value="MbtH-like"/>
    <property type="match status" value="1"/>
</dbReference>
<protein>
    <submittedName>
        <fullName evidence="2">MbtH family protein</fullName>
    </submittedName>
</protein>